<dbReference type="Proteomes" id="UP000190625">
    <property type="component" value="Unassembled WGS sequence"/>
</dbReference>
<dbReference type="InterPro" id="IPR014825">
    <property type="entry name" value="DNA_alkylation"/>
</dbReference>
<protein>
    <submittedName>
        <fullName evidence="1">3-methyladenine DNA glycosylase AlkD</fullName>
    </submittedName>
</protein>
<dbReference type="EMBL" id="FUWM01000016">
    <property type="protein sequence ID" value="SJZ82805.1"/>
    <property type="molecule type" value="Genomic_DNA"/>
</dbReference>
<dbReference type="RefSeq" id="WP_159442929.1">
    <property type="nucleotide sequence ID" value="NZ_FUWM01000016.1"/>
</dbReference>
<gene>
    <name evidence="1" type="ORF">SAMN02745118_01926</name>
</gene>
<proteinExistence type="predicted"/>
<evidence type="ECO:0000313" key="1">
    <source>
        <dbReference type="EMBL" id="SJZ82805.1"/>
    </source>
</evidence>
<dbReference type="Gene3D" id="1.20.1660.10">
    <property type="entry name" value="Hypothetical protein (EF3068)"/>
    <property type="match status" value="1"/>
</dbReference>
<organism evidence="1 2">
    <name type="scientific">Selenihalanaerobacter shriftii</name>
    <dbReference type="NCBI Taxonomy" id="142842"/>
    <lineage>
        <taxon>Bacteria</taxon>
        <taxon>Bacillati</taxon>
        <taxon>Bacillota</taxon>
        <taxon>Clostridia</taxon>
        <taxon>Halanaerobiales</taxon>
        <taxon>Halobacteroidaceae</taxon>
        <taxon>Selenihalanaerobacter</taxon>
    </lineage>
</organism>
<name>A0A1T4NUI7_9FIRM</name>
<accession>A0A1T4NUI7</accession>
<dbReference type="OrthoDB" id="9775346at2"/>
<dbReference type="Gene3D" id="1.25.40.290">
    <property type="entry name" value="ARM repeat domains"/>
    <property type="match status" value="1"/>
</dbReference>
<reference evidence="2" key="1">
    <citation type="submission" date="2017-02" db="EMBL/GenBank/DDBJ databases">
        <authorList>
            <person name="Varghese N."/>
            <person name="Submissions S."/>
        </authorList>
    </citation>
    <scope>NUCLEOTIDE SEQUENCE [LARGE SCALE GENOMIC DNA]</scope>
    <source>
        <strain evidence="2">ATCC BAA-73</strain>
    </source>
</reference>
<dbReference type="AlphaFoldDB" id="A0A1T4NUI7"/>
<dbReference type="SUPFAM" id="SSF48371">
    <property type="entry name" value="ARM repeat"/>
    <property type="match status" value="1"/>
</dbReference>
<dbReference type="CDD" id="cd07064">
    <property type="entry name" value="AlkD_like_1"/>
    <property type="match status" value="1"/>
</dbReference>
<dbReference type="InterPro" id="IPR016024">
    <property type="entry name" value="ARM-type_fold"/>
</dbReference>
<dbReference type="PANTHER" id="PTHR34070:SF1">
    <property type="entry name" value="DNA ALKYLATION REPAIR PROTEIN"/>
    <property type="match status" value="1"/>
</dbReference>
<keyword evidence="2" id="KW-1185">Reference proteome</keyword>
<sequence length="231" mass="28312">MSKGYNVNDYIEKITKAYEKQANSEYAPKMEQYMRNKFDFFGIKAQERRKATREFMRKDNRPSYNEVDIVVKKLWNLSEREYQYFANELLERYEKEFTKEIVNLFEYMITHKSWWDTIDRISKKLVGNYFKLFPKERDKYIKKWVDSDNIWLQRTTLLFQLSYKENTDVELLFDLIKQLKEIDEFFIQKAIGWSLREYSKIEPRIVRQFISKNSLSSLSRREGLKVIKKNK</sequence>
<dbReference type="PANTHER" id="PTHR34070">
    <property type="entry name" value="ARMADILLO-TYPE FOLD"/>
    <property type="match status" value="1"/>
</dbReference>
<dbReference type="Pfam" id="PF08713">
    <property type="entry name" value="DNA_alkylation"/>
    <property type="match status" value="1"/>
</dbReference>
<evidence type="ECO:0000313" key="2">
    <source>
        <dbReference type="Proteomes" id="UP000190625"/>
    </source>
</evidence>